<keyword evidence="4" id="KW-0804">Transcription</keyword>
<dbReference type="InterPro" id="IPR013325">
    <property type="entry name" value="RNA_pol_sigma_r2"/>
</dbReference>
<feature type="domain" description="RNA polymerase sigma-70 region 2" evidence="5">
    <location>
        <begin position="23"/>
        <end position="87"/>
    </location>
</feature>
<dbReference type="NCBIfam" id="TIGR02937">
    <property type="entry name" value="sigma70-ECF"/>
    <property type="match status" value="1"/>
</dbReference>
<feature type="domain" description="RNA polymerase sigma factor 70 region 4 type 2" evidence="6">
    <location>
        <begin position="117"/>
        <end position="167"/>
    </location>
</feature>
<keyword evidence="2" id="KW-0805">Transcription regulation</keyword>
<dbReference type="Pfam" id="PF04542">
    <property type="entry name" value="Sigma70_r2"/>
    <property type="match status" value="1"/>
</dbReference>
<evidence type="ECO:0000256" key="3">
    <source>
        <dbReference type="ARBA" id="ARBA00023082"/>
    </source>
</evidence>
<dbReference type="Pfam" id="PF08281">
    <property type="entry name" value="Sigma70_r4_2"/>
    <property type="match status" value="1"/>
</dbReference>
<dbReference type="Proteomes" id="UP000198534">
    <property type="component" value="Unassembled WGS sequence"/>
</dbReference>
<dbReference type="Gene3D" id="1.10.1740.10">
    <property type="match status" value="1"/>
</dbReference>
<evidence type="ECO:0000313" key="7">
    <source>
        <dbReference type="EMBL" id="SDW98643.1"/>
    </source>
</evidence>
<dbReference type="GO" id="GO:0006352">
    <property type="term" value="P:DNA-templated transcription initiation"/>
    <property type="evidence" value="ECO:0007669"/>
    <property type="project" value="InterPro"/>
</dbReference>
<evidence type="ECO:0000256" key="4">
    <source>
        <dbReference type="ARBA" id="ARBA00023163"/>
    </source>
</evidence>
<dbReference type="InterPro" id="IPR007627">
    <property type="entry name" value="RNA_pol_sigma70_r2"/>
</dbReference>
<proteinExistence type="inferred from homology"/>
<dbReference type="STRING" id="1048340.SAMN05444487_108120"/>
<dbReference type="InterPro" id="IPR039425">
    <property type="entry name" value="RNA_pol_sigma-70-like"/>
</dbReference>
<accession>A0A1H2Y0B3</accession>
<dbReference type="PANTHER" id="PTHR43133">
    <property type="entry name" value="RNA POLYMERASE ECF-TYPE SIGMA FACTO"/>
    <property type="match status" value="1"/>
</dbReference>
<evidence type="ECO:0000259" key="5">
    <source>
        <dbReference type="Pfam" id="PF04542"/>
    </source>
</evidence>
<evidence type="ECO:0000259" key="6">
    <source>
        <dbReference type="Pfam" id="PF08281"/>
    </source>
</evidence>
<protein>
    <submittedName>
        <fullName evidence="7">RNA polymerase sigma-70 factor, ECF subfamily</fullName>
    </submittedName>
</protein>
<dbReference type="CDD" id="cd06171">
    <property type="entry name" value="Sigma70_r4"/>
    <property type="match status" value="1"/>
</dbReference>
<dbReference type="InterPro" id="IPR036388">
    <property type="entry name" value="WH-like_DNA-bd_sf"/>
</dbReference>
<dbReference type="InterPro" id="IPR013324">
    <property type="entry name" value="RNA_pol_sigma_r3/r4-like"/>
</dbReference>
<dbReference type="GO" id="GO:0016987">
    <property type="term" value="F:sigma factor activity"/>
    <property type="evidence" value="ECO:0007669"/>
    <property type="project" value="UniProtKB-KW"/>
</dbReference>
<evidence type="ECO:0000313" key="8">
    <source>
        <dbReference type="Proteomes" id="UP000198534"/>
    </source>
</evidence>
<keyword evidence="8" id="KW-1185">Reference proteome</keyword>
<dbReference type="InterPro" id="IPR014284">
    <property type="entry name" value="RNA_pol_sigma-70_dom"/>
</dbReference>
<reference evidence="7 8" key="1">
    <citation type="submission" date="2016-10" db="EMBL/GenBank/DDBJ databases">
        <authorList>
            <person name="de Groot N.N."/>
        </authorList>
    </citation>
    <scope>NUCLEOTIDE SEQUENCE [LARGE SCALE GENOMIC DNA]</scope>
    <source>
        <strain evidence="7 8">DSM 45610</strain>
    </source>
</reference>
<keyword evidence="3" id="KW-0731">Sigma factor</keyword>
<sequence>MVEADWVEDARQGDREALARLLKEVEGPVYRTAYYMLGNEQDALDASQEALLRIYRKLSSFRGEARFETWAQRIAIHAAIDISRKRKQTLPYKDEIEPSGSEGIKNSVESGGTVADVHEAIGRLQEAERTAVVLRYLQDYTYDQIAEAMDMPVGTVKSHLFRGRKKLKGWLADYKEGGVLS</sequence>
<organism evidence="7 8">
    <name type="scientific">Marininema mesophilum</name>
    <dbReference type="NCBI Taxonomy" id="1048340"/>
    <lineage>
        <taxon>Bacteria</taxon>
        <taxon>Bacillati</taxon>
        <taxon>Bacillota</taxon>
        <taxon>Bacilli</taxon>
        <taxon>Bacillales</taxon>
        <taxon>Thermoactinomycetaceae</taxon>
        <taxon>Marininema</taxon>
    </lineage>
</organism>
<comment type="similarity">
    <text evidence="1">Belongs to the sigma-70 factor family. ECF subfamily.</text>
</comment>
<evidence type="ECO:0000256" key="1">
    <source>
        <dbReference type="ARBA" id="ARBA00010641"/>
    </source>
</evidence>
<dbReference type="SUPFAM" id="SSF88946">
    <property type="entry name" value="Sigma2 domain of RNA polymerase sigma factors"/>
    <property type="match status" value="1"/>
</dbReference>
<evidence type="ECO:0000256" key="2">
    <source>
        <dbReference type="ARBA" id="ARBA00023015"/>
    </source>
</evidence>
<name>A0A1H2Y0B3_9BACL</name>
<dbReference type="GO" id="GO:0003677">
    <property type="term" value="F:DNA binding"/>
    <property type="evidence" value="ECO:0007669"/>
    <property type="project" value="InterPro"/>
</dbReference>
<dbReference type="InterPro" id="IPR013249">
    <property type="entry name" value="RNA_pol_sigma70_r4_t2"/>
</dbReference>
<dbReference type="PANTHER" id="PTHR43133:SF51">
    <property type="entry name" value="RNA POLYMERASE SIGMA FACTOR"/>
    <property type="match status" value="1"/>
</dbReference>
<dbReference type="Gene3D" id="1.10.10.10">
    <property type="entry name" value="Winged helix-like DNA-binding domain superfamily/Winged helix DNA-binding domain"/>
    <property type="match status" value="1"/>
</dbReference>
<dbReference type="EMBL" id="FNNQ01000008">
    <property type="protein sequence ID" value="SDW98643.1"/>
    <property type="molecule type" value="Genomic_DNA"/>
</dbReference>
<dbReference type="AlphaFoldDB" id="A0A1H2Y0B3"/>
<dbReference type="SUPFAM" id="SSF88659">
    <property type="entry name" value="Sigma3 and sigma4 domains of RNA polymerase sigma factors"/>
    <property type="match status" value="1"/>
</dbReference>
<gene>
    <name evidence="7" type="ORF">SAMN05444487_108120</name>
</gene>